<dbReference type="SUPFAM" id="SSF52540">
    <property type="entry name" value="P-loop containing nucleoside triphosphate hydrolases"/>
    <property type="match status" value="1"/>
</dbReference>
<sequence length="115" mass="12924">RVNDFRVQADQRAGRAGRTQSGKCYRLYPSSAYLDEFLDATVPEIQRSSLAGTVLHLKSLDLPDIDILHFDFLDPPSRESLEDALRQLYLIDAIDENGLITKVGQRMAGYNISLP</sequence>
<dbReference type="GO" id="GO:0005524">
    <property type="term" value="F:ATP binding"/>
    <property type="evidence" value="ECO:0007669"/>
    <property type="project" value="UniProtKB-KW"/>
</dbReference>
<dbReference type="InterPro" id="IPR042035">
    <property type="entry name" value="DEAH_win-hel_dom"/>
</dbReference>
<dbReference type="InterPro" id="IPR027417">
    <property type="entry name" value="P-loop_NTPase"/>
</dbReference>
<dbReference type="GO" id="GO:0003723">
    <property type="term" value="F:RNA binding"/>
    <property type="evidence" value="ECO:0007669"/>
    <property type="project" value="TreeGrafter"/>
</dbReference>
<keyword evidence="5" id="KW-0067">ATP-binding</keyword>
<evidence type="ECO:0000256" key="6">
    <source>
        <dbReference type="ARBA" id="ARBA00047984"/>
    </source>
</evidence>
<evidence type="ECO:0000256" key="3">
    <source>
        <dbReference type="ARBA" id="ARBA00022801"/>
    </source>
</evidence>
<dbReference type="EMBL" id="NMUH01001068">
    <property type="protein sequence ID" value="MQL88552.1"/>
    <property type="molecule type" value="Genomic_DNA"/>
</dbReference>
<proteinExistence type="predicted"/>
<evidence type="ECO:0000256" key="2">
    <source>
        <dbReference type="ARBA" id="ARBA00022741"/>
    </source>
</evidence>
<reference evidence="8" key="1">
    <citation type="submission" date="2017-07" db="EMBL/GenBank/DDBJ databases">
        <title>Taro Niue Genome Assembly and Annotation.</title>
        <authorList>
            <person name="Atibalentja N."/>
            <person name="Keating K."/>
            <person name="Fields C.J."/>
        </authorList>
    </citation>
    <scope>NUCLEOTIDE SEQUENCE</scope>
    <source>
        <strain evidence="8">Niue_2</strain>
        <tissue evidence="8">Leaf</tissue>
    </source>
</reference>
<dbReference type="GO" id="GO:0016787">
    <property type="term" value="F:hydrolase activity"/>
    <property type="evidence" value="ECO:0007669"/>
    <property type="project" value="UniProtKB-KW"/>
</dbReference>
<accession>A0A843UQH0</accession>
<dbReference type="Pfam" id="PF04408">
    <property type="entry name" value="WHD_HA2"/>
    <property type="match status" value="1"/>
</dbReference>
<evidence type="ECO:0000313" key="9">
    <source>
        <dbReference type="Proteomes" id="UP000652761"/>
    </source>
</evidence>
<evidence type="ECO:0000259" key="7">
    <source>
        <dbReference type="Pfam" id="PF04408"/>
    </source>
</evidence>
<dbReference type="Gene3D" id="1.10.10.2130">
    <property type="entry name" value="DEAH helicase family, winged-helix domain"/>
    <property type="match status" value="1"/>
</dbReference>
<keyword evidence="4" id="KW-0347">Helicase</keyword>
<comment type="catalytic activity">
    <reaction evidence="6">
        <text>ATP + H2O = ADP + phosphate + H(+)</text>
        <dbReference type="Rhea" id="RHEA:13065"/>
        <dbReference type="ChEBI" id="CHEBI:15377"/>
        <dbReference type="ChEBI" id="CHEBI:15378"/>
        <dbReference type="ChEBI" id="CHEBI:30616"/>
        <dbReference type="ChEBI" id="CHEBI:43474"/>
        <dbReference type="ChEBI" id="CHEBI:456216"/>
        <dbReference type="EC" id="3.6.4.13"/>
    </reaction>
</comment>
<feature type="non-terminal residue" evidence="8">
    <location>
        <position position="1"/>
    </location>
</feature>
<evidence type="ECO:0000313" key="8">
    <source>
        <dbReference type="EMBL" id="MQL88552.1"/>
    </source>
</evidence>
<dbReference type="Gene3D" id="3.40.50.300">
    <property type="entry name" value="P-loop containing nucleotide triphosphate hydrolases"/>
    <property type="match status" value="1"/>
</dbReference>
<dbReference type="AlphaFoldDB" id="A0A843UQH0"/>
<comment type="caution">
    <text evidence="8">The sequence shown here is derived from an EMBL/GenBank/DDBJ whole genome shotgun (WGS) entry which is preliminary data.</text>
</comment>
<dbReference type="InterPro" id="IPR048333">
    <property type="entry name" value="HA2_WH"/>
</dbReference>
<evidence type="ECO:0000256" key="4">
    <source>
        <dbReference type="ARBA" id="ARBA00022806"/>
    </source>
</evidence>
<dbReference type="EC" id="3.6.4.13" evidence="1"/>
<keyword evidence="3" id="KW-0378">Hydrolase</keyword>
<dbReference type="PANTHER" id="PTHR18934">
    <property type="entry name" value="ATP-DEPENDENT RNA HELICASE"/>
    <property type="match status" value="1"/>
</dbReference>
<organism evidence="8 9">
    <name type="scientific">Colocasia esculenta</name>
    <name type="common">Wild taro</name>
    <name type="synonym">Arum esculentum</name>
    <dbReference type="NCBI Taxonomy" id="4460"/>
    <lineage>
        <taxon>Eukaryota</taxon>
        <taxon>Viridiplantae</taxon>
        <taxon>Streptophyta</taxon>
        <taxon>Embryophyta</taxon>
        <taxon>Tracheophyta</taxon>
        <taxon>Spermatophyta</taxon>
        <taxon>Magnoliopsida</taxon>
        <taxon>Liliopsida</taxon>
        <taxon>Araceae</taxon>
        <taxon>Aroideae</taxon>
        <taxon>Colocasieae</taxon>
        <taxon>Colocasia</taxon>
    </lineage>
</organism>
<keyword evidence="9" id="KW-1185">Reference proteome</keyword>
<feature type="domain" description="Helicase associated" evidence="7">
    <location>
        <begin position="84"/>
        <end position="108"/>
    </location>
</feature>
<dbReference type="PANTHER" id="PTHR18934:SF234">
    <property type="entry name" value="PRE-MRNA-SPLICING FACTOR ATP-DEPENDENT RNA HELICASE DEAH4-RELATED"/>
    <property type="match status" value="1"/>
</dbReference>
<dbReference type="Proteomes" id="UP000652761">
    <property type="component" value="Unassembled WGS sequence"/>
</dbReference>
<gene>
    <name evidence="8" type="ORF">Taro_021122</name>
</gene>
<evidence type="ECO:0000256" key="5">
    <source>
        <dbReference type="ARBA" id="ARBA00022840"/>
    </source>
</evidence>
<protein>
    <recommendedName>
        <fullName evidence="1">RNA helicase</fullName>
        <ecNumber evidence="1">3.6.4.13</ecNumber>
    </recommendedName>
</protein>
<dbReference type="OrthoDB" id="10253254at2759"/>
<name>A0A843UQH0_COLES</name>
<dbReference type="GO" id="GO:0003724">
    <property type="term" value="F:RNA helicase activity"/>
    <property type="evidence" value="ECO:0007669"/>
    <property type="project" value="UniProtKB-EC"/>
</dbReference>
<evidence type="ECO:0000256" key="1">
    <source>
        <dbReference type="ARBA" id="ARBA00012552"/>
    </source>
</evidence>
<dbReference type="FunFam" id="1.10.10.2130:FF:000001">
    <property type="entry name" value="Pre-mRNA-splicing factor ATP-dependent RNA helicase"/>
    <property type="match status" value="1"/>
</dbReference>
<keyword evidence="2" id="KW-0547">Nucleotide-binding</keyword>